<dbReference type="PROSITE" id="PS00141">
    <property type="entry name" value="ASP_PROTEASE"/>
    <property type="match status" value="1"/>
</dbReference>
<evidence type="ECO:0000313" key="6">
    <source>
        <dbReference type="EMBL" id="CDU25623.1"/>
    </source>
</evidence>
<gene>
    <name evidence="6" type="ORF">SPSC_05794</name>
</gene>
<evidence type="ECO:0000256" key="3">
    <source>
        <dbReference type="RuleBase" id="RU000454"/>
    </source>
</evidence>
<feature type="signal peptide" evidence="4">
    <location>
        <begin position="1"/>
        <end position="24"/>
    </location>
</feature>
<comment type="similarity">
    <text evidence="1 3">Belongs to the peptidase A1 family.</text>
</comment>
<dbReference type="InterPro" id="IPR021109">
    <property type="entry name" value="Peptidase_aspartic_dom_sf"/>
</dbReference>
<dbReference type="InterPro" id="IPR033121">
    <property type="entry name" value="PEPTIDASE_A1"/>
</dbReference>
<keyword evidence="2 3" id="KW-0064">Aspartyl protease</keyword>
<dbReference type="EMBL" id="LK056691">
    <property type="protein sequence ID" value="CDU25623.1"/>
    <property type="molecule type" value="Genomic_DNA"/>
</dbReference>
<proteinExistence type="inferred from homology"/>
<reference evidence="6" key="1">
    <citation type="submission" date="2014-06" db="EMBL/GenBank/DDBJ databases">
        <authorList>
            <person name="Ju J."/>
            <person name="Zhang J."/>
        </authorList>
    </citation>
    <scope>NUCLEOTIDE SEQUENCE</scope>
    <source>
        <strain evidence="6">SscI8</strain>
    </source>
</reference>
<keyword evidence="3 6" id="KW-0645">Protease</keyword>
<dbReference type="AlphaFoldDB" id="A0A127ZJJ1"/>
<protein>
    <submittedName>
        <fullName evidence="6">Related to secreted aspartic protease 2</fullName>
    </submittedName>
</protein>
<dbReference type="OrthoDB" id="660550at2759"/>
<dbReference type="PROSITE" id="PS51767">
    <property type="entry name" value="PEPTIDASE_A1"/>
    <property type="match status" value="1"/>
</dbReference>
<name>A0A127ZJJ1_9BASI</name>
<feature type="domain" description="Peptidase A1" evidence="5">
    <location>
        <begin position="109"/>
        <end position="415"/>
    </location>
</feature>
<sequence length="438" mass="47302">MRTAIKTYFTALVLGLSILGQAHAKQAKDSSISCADVKAGYQHVAARYASYAERKKQQASTKSKLIYGQLKLAVPQAPEIAVTPPVQKRGTKLALNVVGGYPKMLGQTYNAVVGMGSPAQYFNLTADTGSMLTWAVHASCKEADCPGVTHKKTYNPIKSRTSRKIRPDHEAYGDGEMDLILYNDFVTLNTTTLKIATIGGAVKTFEKDGSLEHDGLFGLGRKVDADPEPILDTKRRSDKDFVQMVAIDLGVQANIEIGGYDFVKYPKLVQIKVGDDDGWLLSKASVTAQDAVATTPVDLLVDTGSSVSMLPASRMDAIMNRPGLKVQKTTSEPIVYSMPCETKLNVQMILPDGTKVPVKDSDILMQSNDPKMPGCLSLLVGTTNPFLPAVAGTPMLKSIYTVLSRSDSGDWIGLAPLVQEEASKSTAASNHRRRHLPL</sequence>
<feature type="chain" id="PRO_5007281364" evidence="4">
    <location>
        <begin position="25"/>
        <end position="438"/>
    </location>
</feature>
<dbReference type="PANTHER" id="PTHR47966:SF51">
    <property type="entry name" value="BETA-SITE APP-CLEAVING ENZYME, ISOFORM A-RELATED"/>
    <property type="match status" value="1"/>
</dbReference>
<evidence type="ECO:0000256" key="2">
    <source>
        <dbReference type="ARBA" id="ARBA00022750"/>
    </source>
</evidence>
<dbReference type="GO" id="GO:0006508">
    <property type="term" value="P:proteolysis"/>
    <property type="evidence" value="ECO:0007669"/>
    <property type="project" value="UniProtKB-KW"/>
</dbReference>
<dbReference type="PRINTS" id="PR00792">
    <property type="entry name" value="PEPSIN"/>
</dbReference>
<dbReference type="Gene3D" id="2.40.70.10">
    <property type="entry name" value="Acid Proteases"/>
    <property type="match status" value="2"/>
</dbReference>
<accession>A0A127ZJJ1</accession>
<dbReference type="InterPro" id="IPR001461">
    <property type="entry name" value="Aspartic_peptidase_A1"/>
</dbReference>
<evidence type="ECO:0000256" key="4">
    <source>
        <dbReference type="SAM" id="SignalP"/>
    </source>
</evidence>
<dbReference type="Pfam" id="PF00026">
    <property type="entry name" value="Asp"/>
    <property type="match status" value="1"/>
</dbReference>
<dbReference type="SUPFAM" id="SSF50630">
    <property type="entry name" value="Acid proteases"/>
    <property type="match status" value="1"/>
</dbReference>
<dbReference type="GO" id="GO:0004190">
    <property type="term" value="F:aspartic-type endopeptidase activity"/>
    <property type="evidence" value="ECO:0007669"/>
    <property type="project" value="UniProtKB-KW"/>
</dbReference>
<evidence type="ECO:0000256" key="1">
    <source>
        <dbReference type="ARBA" id="ARBA00007447"/>
    </source>
</evidence>
<evidence type="ECO:0000259" key="5">
    <source>
        <dbReference type="PROSITE" id="PS51767"/>
    </source>
</evidence>
<dbReference type="PANTHER" id="PTHR47966">
    <property type="entry name" value="BETA-SITE APP-CLEAVING ENZYME, ISOFORM A-RELATED"/>
    <property type="match status" value="1"/>
</dbReference>
<keyword evidence="4" id="KW-0732">Signal</keyword>
<organism evidence="6">
    <name type="scientific">Sporisorium scitamineum</name>
    <dbReference type="NCBI Taxonomy" id="49012"/>
    <lineage>
        <taxon>Eukaryota</taxon>
        <taxon>Fungi</taxon>
        <taxon>Dikarya</taxon>
        <taxon>Basidiomycota</taxon>
        <taxon>Ustilaginomycotina</taxon>
        <taxon>Ustilaginomycetes</taxon>
        <taxon>Ustilaginales</taxon>
        <taxon>Ustilaginaceae</taxon>
        <taxon>Sporisorium</taxon>
    </lineage>
</organism>
<keyword evidence="3" id="KW-0378">Hydrolase</keyword>
<dbReference type="InterPro" id="IPR034164">
    <property type="entry name" value="Pepsin-like_dom"/>
</dbReference>
<dbReference type="CDD" id="cd05471">
    <property type="entry name" value="pepsin_like"/>
    <property type="match status" value="1"/>
</dbReference>
<dbReference type="InterPro" id="IPR001969">
    <property type="entry name" value="Aspartic_peptidase_AS"/>
</dbReference>